<evidence type="ECO:0000256" key="5">
    <source>
        <dbReference type="ARBA" id="ARBA00022801"/>
    </source>
</evidence>
<keyword evidence="6 8" id="KW-0460">Magnesium</keyword>
<comment type="subunit">
    <text evidence="8">Monomer.</text>
</comment>
<comment type="similarity">
    <text evidence="1 8">Belongs to the TRAFAC class OBG-HflX-like GTPase superfamily. OBG GTPase family.</text>
</comment>
<dbReference type="PROSITE" id="PS00905">
    <property type="entry name" value="GTP1_OBG"/>
    <property type="match status" value="1"/>
</dbReference>
<dbReference type="FunFam" id="2.70.210.12:FF:000001">
    <property type="entry name" value="GTPase Obg"/>
    <property type="match status" value="1"/>
</dbReference>
<dbReference type="InterPro" id="IPR027417">
    <property type="entry name" value="P-loop_NTPase"/>
</dbReference>
<dbReference type="Gene3D" id="3.40.50.300">
    <property type="entry name" value="P-loop containing nucleotide triphosphate hydrolases"/>
    <property type="match status" value="1"/>
</dbReference>
<keyword evidence="2 8" id="KW-0963">Cytoplasm</keyword>
<dbReference type="RefSeq" id="WP_145259269.1">
    <property type="nucleotide sequence ID" value="NZ_CP036279.1"/>
</dbReference>
<dbReference type="GO" id="GO:0003924">
    <property type="term" value="F:GTPase activity"/>
    <property type="evidence" value="ECO:0007669"/>
    <property type="project" value="UniProtKB-UniRule"/>
</dbReference>
<keyword evidence="4 8" id="KW-0547">Nucleotide-binding</keyword>
<organism evidence="11 12">
    <name type="scientific">Kolteria novifilia</name>
    <dbReference type="NCBI Taxonomy" id="2527975"/>
    <lineage>
        <taxon>Bacteria</taxon>
        <taxon>Pseudomonadati</taxon>
        <taxon>Planctomycetota</taxon>
        <taxon>Planctomycetia</taxon>
        <taxon>Kolteriales</taxon>
        <taxon>Kolteriaceae</taxon>
        <taxon>Kolteria</taxon>
    </lineage>
</organism>
<protein>
    <recommendedName>
        <fullName evidence="8">GTPase Obg</fullName>
        <ecNumber evidence="8">3.6.5.-</ecNumber>
    </recommendedName>
    <alternativeName>
        <fullName evidence="8">GTP-binding protein Obg</fullName>
    </alternativeName>
</protein>
<evidence type="ECO:0000256" key="1">
    <source>
        <dbReference type="ARBA" id="ARBA00007699"/>
    </source>
</evidence>
<evidence type="ECO:0000259" key="9">
    <source>
        <dbReference type="PROSITE" id="PS51710"/>
    </source>
</evidence>
<dbReference type="Gene3D" id="2.70.210.12">
    <property type="entry name" value="GTP1/OBG domain"/>
    <property type="match status" value="1"/>
</dbReference>
<dbReference type="NCBIfam" id="NF008956">
    <property type="entry name" value="PRK12299.1"/>
    <property type="match status" value="1"/>
</dbReference>
<dbReference type="NCBIfam" id="NF008955">
    <property type="entry name" value="PRK12297.1"/>
    <property type="match status" value="1"/>
</dbReference>
<reference evidence="11 12" key="1">
    <citation type="submission" date="2019-02" db="EMBL/GenBank/DDBJ databases">
        <title>Deep-cultivation of Planctomycetes and their phenomic and genomic characterization uncovers novel biology.</title>
        <authorList>
            <person name="Wiegand S."/>
            <person name="Jogler M."/>
            <person name="Boedeker C."/>
            <person name="Pinto D."/>
            <person name="Vollmers J."/>
            <person name="Rivas-Marin E."/>
            <person name="Kohn T."/>
            <person name="Peeters S.H."/>
            <person name="Heuer A."/>
            <person name="Rast P."/>
            <person name="Oberbeckmann S."/>
            <person name="Bunk B."/>
            <person name="Jeske O."/>
            <person name="Meyerdierks A."/>
            <person name="Storesund J.E."/>
            <person name="Kallscheuer N."/>
            <person name="Luecker S."/>
            <person name="Lage O.M."/>
            <person name="Pohl T."/>
            <person name="Merkel B.J."/>
            <person name="Hornburger P."/>
            <person name="Mueller R.-W."/>
            <person name="Bruemmer F."/>
            <person name="Labrenz M."/>
            <person name="Spormann A.M."/>
            <person name="Op den Camp H."/>
            <person name="Overmann J."/>
            <person name="Amann R."/>
            <person name="Jetten M.S.M."/>
            <person name="Mascher T."/>
            <person name="Medema M.H."/>
            <person name="Devos D.P."/>
            <person name="Kaster A.-K."/>
            <person name="Ovreas L."/>
            <person name="Rohde M."/>
            <person name="Galperin M.Y."/>
            <person name="Jogler C."/>
        </authorList>
    </citation>
    <scope>NUCLEOTIDE SEQUENCE [LARGE SCALE GENOMIC DNA]</scope>
    <source>
        <strain evidence="11 12">Pan216</strain>
    </source>
</reference>
<dbReference type="InterPro" id="IPR006169">
    <property type="entry name" value="GTP1_OBG_dom"/>
</dbReference>
<dbReference type="GO" id="GO:0043022">
    <property type="term" value="F:ribosome binding"/>
    <property type="evidence" value="ECO:0007669"/>
    <property type="project" value="UniProtKB-ARBA"/>
</dbReference>
<dbReference type="CDD" id="cd01898">
    <property type="entry name" value="Obg"/>
    <property type="match status" value="1"/>
</dbReference>
<feature type="binding site" evidence="8">
    <location>
        <begin position="309"/>
        <end position="311"/>
    </location>
    <ligand>
        <name>GTP</name>
        <dbReference type="ChEBI" id="CHEBI:37565"/>
    </ligand>
</feature>
<comment type="cofactor">
    <cofactor evidence="8">
        <name>Mg(2+)</name>
        <dbReference type="ChEBI" id="CHEBI:18420"/>
    </cofactor>
</comment>
<name>A0A518B678_9BACT</name>
<dbReference type="GO" id="GO:0005525">
    <property type="term" value="F:GTP binding"/>
    <property type="evidence" value="ECO:0007669"/>
    <property type="project" value="UniProtKB-UniRule"/>
</dbReference>
<evidence type="ECO:0000256" key="8">
    <source>
        <dbReference type="HAMAP-Rule" id="MF_01454"/>
    </source>
</evidence>
<feature type="binding site" evidence="8">
    <location>
        <position position="193"/>
    </location>
    <ligand>
        <name>Mg(2+)</name>
        <dbReference type="ChEBI" id="CHEBI:18420"/>
    </ligand>
</feature>
<sequence length="344" mass="37277">MQFVDRVEIYVKGGDGGNGCLSFRREKFVPRGGPDGGDGGHGGHIIVRAIPGTNSLAGLSKKRHWLAENGRAGQGKKKTGRKGEDLVIEVPPGTQIRDREHGFVLKDLTDPHSEVIVARGGKGGKGNTAFATATNQTPRQFEKGQPGEERSIVLELKLIADVGLIGLPNAGKSTLLSRLSKAHPEIADYPFTTKYPNLGLCRVDIDREFVIADIPGLIEGAHEGVGLGHEFLRHVERTRLLLHLVECQPTGDATPFENFQTIRHELSEYSPKLAARREIVILTKTDLGNADEIEREFTDQLGRPVVRISAVTGEGLKQLVEKAAAELVAMEEEDPPSTTEPSSG</sequence>
<dbReference type="Pfam" id="PF01018">
    <property type="entry name" value="GTP1_OBG"/>
    <property type="match status" value="1"/>
</dbReference>
<evidence type="ECO:0000256" key="3">
    <source>
        <dbReference type="ARBA" id="ARBA00022723"/>
    </source>
</evidence>
<evidence type="ECO:0000313" key="12">
    <source>
        <dbReference type="Proteomes" id="UP000317093"/>
    </source>
</evidence>
<dbReference type="GO" id="GO:0000287">
    <property type="term" value="F:magnesium ion binding"/>
    <property type="evidence" value="ECO:0007669"/>
    <property type="project" value="InterPro"/>
</dbReference>
<dbReference type="KEGG" id="knv:Pan216_33480"/>
<dbReference type="EMBL" id="CP036279">
    <property type="protein sequence ID" value="QDU62481.1"/>
    <property type="molecule type" value="Genomic_DNA"/>
</dbReference>
<dbReference type="PROSITE" id="PS51883">
    <property type="entry name" value="OBG"/>
    <property type="match status" value="1"/>
</dbReference>
<dbReference type="EC" id="3.6.5.-" evidence="8"/>
<evidence type="ECO:0000256" key="6">
    <source>
        <dbReference type="ARBA" id="ARBA00022842"/>
    </source>
</evidence>
<dbReference type="HAMAP" id="MF_01454">
    <property type="entry name" value="GTPase_Obg"/>
    <property type="match status" value="1"/>
</dbReference>
<dbReference type="InterPro" id="IPR014100">
    <property type="entry name" value="GTP-bd_Obg/CgtA"/>
</dbReference>
<keyword evidence="7 8" id="KW-0342">GTP-binding</keyword>
<evidence type="ECO:0000256" key="7">
    <source>
        <dbReference type="ARBA" id="ARBA00023134"/>
    </source>
</evidence>
<dbReference type="InterPro" id="IPR006073">
    <property type="entry name" value="GTP-bd"/>
</dbReference>
<proteinExistence type="inferred from homology"/>
<dbReference type="OrthoDB" id="9807318at2"/>
<dbReference type="NCBIfam" id="TIGR02729">
    <property type="entry name" value="Obg_CgtA"/>
    <property type="match status" value="1"/>
</dbReference>
<accession>A0A518B678</accession>
<dbReference type="PIRSF" id="PIRSF002401">
    <property type="entry name" value="GTP_bd_Obg/CgtA"/>
    <property type="match status" value="1"/>
</dbReference>
<feature type="domain" description="OBG-type G" evidence="9">
    <location>
        <begin position="160"/>
        <end position="328"/>
    </location>
</feature>
<dbReference type="InterPro" id="IPR006074">
    <property type="entry name" value="GTP1-OBG_CS"/>
</dbReference>
<dbReference type="Proteomes" id="UP000317093">
    <property type="component" value="Chromosome"/>
</dbReference>
<comment type="function">
    <text evidence="8">An essential GTPase which binds GTP, GDP and possibly (p)ppGpp with moderate affinity, with high nucleotide exchange rates and a fairly low GTP hydrolysis rate. Plays a role in control of the cell cycle, stress response, ribosome biogenesis and in those bacteria that undergo differentiation, in morphogenesis control.</text>
</comment>
<dbReference type="InterPro" id="IPR045086">
    <property type="entry name" value="OBG_GTPase"/>
</dbReference>
<gene>
    <name evidence="8 11" type="primary">obg</name>
    <name evidence="11" type="ORF">Pan216_33480</name>
</gene>
<evidence type="ECO:0000313" key="11">
    <source>
        <dbReference type="EMBL" id="QDU62481.1"/>
    </source>
</evidence>
<evidence type="ECO:0000256" key="4">
    <source>
        <dbReference type="ARBA" id="ARBA00022741"/>
    </source>
</evidence>
<dbReference type="PRINTS" id="PR00326">
    <property type="entry name" value="GTP1OBG"/>
</dbReference>
<keyword evidence="5 8" id="KW-0378">Hydrolase</keyword>
<dbReference type="PROSITE" id="PS51710">
    <property type="entry name" value="G_OBG"/>
    <property type="match status" value="1"/>
</dbReference>
<dbReference type="GO" id="GO:0042254">
    <property type="term" value="P:ribosome biogenesis"/>
    <property type="evidence" value="ECO:0007669"/>
    <property type="project" value="UniProtKB-UniRule"/>
</dbReference>
<evidence type="ECO:0000256" key="2">
    <source>
        <dbReference type="ARBA" id="ARBA00022490"/>
    </source>
</evidence>
<dbReference type="PANTHER" id="PTHR11702:SF31">
    <property type="entry name" value="MITOCHONDRIAL RIBOSOME-ASSOCIATED GTPASE 2"/>
    <property type="match status" value="1"/>
</dbReference>
<dbReference type="PANTHER" id="PTHR11702">
    <property type="entry name" value="DEVELOPMENTALLY REGULATED GTP-BINDING PROTEIN-RELATED"/>
    <property type="match status" value="1"/>
</dbReference>
<dbReference type="GO" id="GO:0005737">
    <property type="term" value="C:cytoplasm"/>
    <property type="evidence" value="ECO:0007669"/>
    <property type="project" value="UniProtKB-SubCell"/>
</dbReference>
<feature type="binding site" evidence="8">
    <location>
        <begin position="191"/>
        <end position="195"/>
    </location>
    <ligand>
        <name>GTP</name>
        <dbReference type="ChEBI" id="CHEBI:37565"/>
    </ligand>
</feature>
<dbReference type="SUPFAM" id="SSF82051">
    <property type="entry name" value="Obg GTP-binding protein N-terminal domain"/>
    <property type="match status" value="1"/>
</dbReference>
<dbReference type="Pfam" id="PF01926">
    <property type="entry name" value="MMR_HSR1"/>
    <property type="match status" value="1"/>
</dbReference>
<feature type="binding site" evidence="8">
    <location>
        <begin position="213"/>
        <end position="216"/>
    </location>
    <ligand>
        <name>GTP</name>
        <dbReference type="ChEBI" id="CHEBI:37565"/>
    </ligand>
</feature>
<evidence type="ECO:0000259" key="10">
    <source>
        <dbReference type="PROSITE" id="PS51883"/>
    </source>
</evidence>
<dbReference type="SUPFAM" id="SSF52540">
    <property type="entry name" value="P-loop containing nucleoside triphosphate hydrolases"/>
    <property type="match status" value="1"/>
</dbReference>
<feature type="binding site" evidence="8">
    <location>
        <begin position="283"/>
        <end position="286"/>
    </location>
    <ligand>
        <name>GTP</name>
        <dbReference type="ChEBI" id="CHEBI:37565"/>
    </ligand>
</feature>
<dbReference type="AlphaFoldDB" id="A0A518B678"/>
<dbReference type="InterPro" id="IPR031167">
    <property type="entry name" value="G_OBG"/>
</dbReference>
<comment type="subcellular location">
    <subcellularLocation>
        <location evidence="8">Cytoplasm</location>
    </subcellularLocation>
</comment>
<keyword evidence="12" id="KW-1185">Reference proteome</keyword>
<keyword evidence="3 8" id="KW-0479">Metal-binding</keyword>
<feature type="binding site" evidence="8">
    <location>
        <begin position="166"/>
        <end position="173"/>
    </location>
    <ligand>
        <name>GTP</name>
        <dbReference type="ChEBI" id="CHEBI:37565"/>
    </ligand>
</feature>
<feature type="domain" description="Obg" evidence="10">
    <location>
        <begin position="1"/>
        <end position="159"/>
    </location>
</feature>
<dbReference type="InterPro" id="IPR036726">
    <property type="entry name" value="GTP1_OBG_dom_sf"/>
</dbReference>
<feature type="binding site" evidence="8">
    <location>
        <position position="173"/>
    </location>
    <ligand>
        <name>Mg(2+)</name>
        <dbReference type="ChEBI" id="CHEBI:18420"/>
    </ligand>
</feature>